<reference evidence="1" key="1">
    <citation type="submission" date="2015-12" db="EMBL/GenBank/DDBJ databases">
        <title>Update maize B73 reference genome by single molecule sequencing technologies.</title>
        <authorList>
            <consortium name="Maize Genome Sequencing Project"/>
            <person name="Ware D."/>
        </authorList>
    </citation>
    <scope>NUCLEOTIDE SEQUENCE</scope>
    <source>
        <tissue evidence="1">Seedling</tissue>
    </source>
</reference>
<dbReference type="Gene3D" id="1.20.1270.60">
    <property type="entry name" value="Arfaptin homology (AH) domain/BAR domain"/>
    <property type="match status" value="1"/>
</dbReference>
<accession>A0A1D6G7Z6</accession>
<dbReference type="InterPro" id="IPR027267">
    <property type="entry name" value="AH/BAR_dom_sf"/>
</dbReference>
<dbReference type="AlphaFoldDB" id="A0A1D6G7Z6"/>
<evidence type="ECO:0000313" key="1">
    <source>
        <dbReference type="EMBL" id="AQK99273.1"/>
    </source>
</evidence>
<proteinExistence type="predicted"/>
<dbReference type="EMBL" id="CM000784">
    <property type="protein sequence ID" value="AQK99273.1"/>
    <property type="molecule type" value="Genomic_DNA"/>
</dbReference>
<sequence>MEKVFSEVGSKSEMLSIKLQREADNLLFNFEEPLKDYVRALQSIKATMLDRANAFRQHFDLDQERKYKELNLYVLQSPFFSFSFPDQSRIMLSNQENRNPCVFAISNSESSTN</sequence>
<organism evidence="1">
    <name type="scientific">Zea mays</name>
    <name type="common">Maize</name>
    <dbReference type="NCBI Taxonomy" id="4577"/>
    <lineage>
        <taxon>Eukaryota</taxon>
        <taxon>Viridiplantae</taxon>
        <taxon>Streptophyta</taxon>
        <taxon>Embryophyta</taxon>
        <taxon>Tracheophyta</taxon>
        <taxon>Spermatophyta</taxon>
        <taxon>Magnoliopsida</taxon>
        <taxon>Liliopsida</taxon>
        <taxon>Poales</taxon>
        <taxon>Poaceae</taxon>
        <taxon>PACMAD clade</taxon>
        <taxon>Panicoideae</taxon>
        <taxon>Andropogonodae</taxon>
        <taxon>Andropogoneae</taxon>
        <taxon>Tripsacinae</taxon>
        <taxon>Zea</taxon>
    </lineage>
</organism>
<gene>
    <name evidence="1" type="ORF">ZEAMMB73_Zm00001d012286</name>
</gene>
<dbReference type="PANTHER" id="PTHR10555:SF170">
    <property type="entry name" value="FI18122P1"/>
    <property type="match status" value="1"/>
</dbReference>
<name>A0A1D6G7Z6_MAIZE</name>
<protein>
    <submittedName>
        <fullName evidence="1">Sorting nexin 1</fullName>
    </submittedName>
</protein>
<dbReference type="PANTHER" id="PTHR10555">
    <property type="entry name" value="SORTING NEXIN"/>
    <property type="match status" value="1"/>
</dbReference>